<dbReference type="InterPro" id="IPR059000">
    <property type="entry name" value="ATPase_P-type_domA"/>
</dbReference>
<dbReference type="KEGG" id="mgik:GO620_003640"/>
<evidence type="ECO:0000256" key="7">
    <source>
        <dbReference type="ARBA" id="ARBA00023136"/>
    </source>
</evidence>
<evidence type="ECO:0000256" key="6">
    <source>
        <dbReference type="ARBA" id="ARBA00022989"/>
    </source>
</evidence>
<name>A0A7T7JHQ2_9SPHI</name>
<gene>
    <name evidence="13" type="primary">cadA</name>
    <name evidence="13" type="ORF">GO620_003640</name>
</gene>
<keyword evidence="7 10" id="KW-0472">Membrane</keyword>
<comment type="catalytic activity">
    <reaction evidence="9">
        <text>Zn(2+)(in) + ATP + H2O = Zn(2+)(out) + ADP + phosphate + H(+)</text>
        <dbReference type="Rhea" id="RHEA:20621"/>
        <dbReference type="ChEBI" id="CHEBI:15377"/>
        <dbReference type="ChEBI" id="CHEBI:15378"/>
        <dbReference type="ChEBI" id="CHEBI:29105"/>
        <dbReference type="ChEBI" id="CHEBI:30616"/>
        <dbReference type="ChEBI" id="CHEBI:43474"/>
        <dbReference type="ChEBI" id="CHEBI:456216"/>
        <dbReference type="EC" id="7.2.2.12"/>
    </reaction>
</comment>
<feature type="transmembrane region" description="Helical" evidence="10">
    <location>
        <begin position="126"/>
        <end position="152"/>
    </location>
</feature>
<feature type="transmembrane region" description="Helical" evidence="10">
    <location>
        <begin position="93"/>
        <end position="114"/>
    </location>
</feature>
<keyword evidence="4 10" id="KW-0479">Metal-binding</keyword>
<keyword evidence="10" id="KW-1003">Cell membrane</keyword>
<dbReference type="GO" id="GO:0016463">
    <property type="term" value="F:P-type zinc transporter activity"/>
    <property type="evidence" value="ECO:0007669"/>
    <property type="project" value="UniProtKB-EC"/>
</dbReference>
<dbReference type="Pfam" id="PF00702">
    <property type="entry name" value="Hydrolase"/>
    <property type="match status" value="1"/>
</dbReference>
<dbReference type="InterPro" id="IPR001757">
    <property type="entry name" value="P_typ_ATPase"/>
</dbReference>
<comment type="subcellular location">
    <subcellularLocation>
        <location evidence="10">Cell membrane</location>
    </subcellularLocation>
    <subcellularLocation>
        <location evidence="1">Membrane</location>
    </subcellularLocation>
</comment>
<keyword evidence="10" id="KW-0547">Nucleotide-binding</keyword>
<dbReference type="PRINTS" id="PR00119">
    <property type="entry name" value="CATATPASE"/>
</dbReference>
<dbReference type="EC" id="7.2.2.12" evidence="8"/>
<keyword evidence="3 10" id="KW-0812">Transmembrane</keyword>
<evidence type="ECO:0000256" key="4">
    <source>
        <dbReference type="ARBA" id="ARBA00022723"/>
    </source>
</evidence>
<dbReference type="InterPro" id="IPR008250">
    <property type="entry name" value="ATPase_P-typ_transduc_dom_A_sf"/>
</dbReference>
<sequence length="678" mass="73927">MKEEQENQVRQEQFKSDEHLANTSGAEKEAHEADQHAASEHDHDDEDESLDLTKAPAEEETWLSHWPLLTALLILIVMLTLEYGFKYQPPFPVNLIIFLIAFGLAGYNVLAMAWRKAKHFDFFNEFFLMSVATIGAFSIGSYSEGVAVMVFYSIGEWFQDAAVNKAKKSIKALLDIRPDKVTVMRGGKPTETDPKTVKVDEVIQVKAGEKVALDGELYSDAASFNTAALTGESKPDTKRKGEKVLAGMINLDKVSEVQVKALFKDSKLSQILEMVQDATARKSQTQLFISRFAKIYTPIVFALALLVCFAPYFFTDPYNFHQWFYRALVFLVISCPCALVVSIPLGYFGGIGLASRNGILFKGSNFLDVMTKINTVIMDKTGTLTKGVFKVQEVVTENFDKNELIRTAAAIEANSTHPIAKAVVEYAGQQEGQLKAENVEEISGHGLKGTVNGKTVLAGNAKLLKKFNISYPADVDNLVDTVVVLAVDDKYAGYITIADEIKEDAKEAIERMHALKLQTVMLSGDKQAVVDKVAKALGIDKAFGDLLPDGKVEKVQGFKNAGSRIAFVGDGVNDAPVVALADAGIAMGGLGSDATIETADIVIQNDQPSKLTSAIEIGRITKRIVWQNITIAMVVKVIVLVLGAGGVANLWEAVIADVGVALLAILNAVRIQRMTLHE</sequence>
<feature type="transmembrane region" description="Helical" evidence="10">
    <location>
        <begin position="650"/>
        <end position="669"/>
    </location>
</feature>
<dbReference type="Proteomes" id="UP000429232">
    <property type="component" value="Chromosome"/>
</dbReference>
<dbReference type="PROSITE" id="PS00154">
    <property type="entry name" value="ATPASE_E1_E2"/>
    <property type="match status" value="1"/>
</dbReference>
<dbReference type="InterPro" id="IPR023214">
    <property type="entry name" value="HAD_sf"/>
</dbReference>
<comment type="similarity">
    <text evidence="2 10">Belongs to the cation transport ATPase (P-type) (TC 3.A.3) family. Type IB subfamily.</text>
</comment>
<evidence type="ECO:0000256" key="8">
    <source>
        <dbReference type="ARBA" id="ARBA00039097"/>
    </source>
</evidence>
<evidence type="ECO:0000256" key="9">
    <source>
        <dbReference type="ARBA" id="ARBA00047308"/>
    </source>
</evidence>
<dbReference type="SFLD" id="SFLDS00003">
    <property type="entry name" value="Haloacid_Dehalogenase"/>
    <property type="match status" value="1"/>
</dbReference>
<dbReference type="InterPro" id="IPR018303">
    <property type="entry name" value="ATPase_P-typ_P_site"/>
</dbReference>
<keyword evidence="6 10" id="KW-1133">Transmembrane helix</keyword>
<dbReference type="SFLD" id="SFLDF00027">
    <property type="entry name" value="p-type_atpase"/>
    <property type="match status" value="1"/>
</dbReference>
<evidence type="ECO:0000259" key="12">
    <source>
        <dbReference type="Pfam" id="PF00122"/>
    </source>
</evidence>
<accession>A0A7T7JHQ2</accession>
<keyword evidence="5" id="KW-1278">Translocase</keyword>
<feature type="compositionally biased region" description="Basic and acidic residues" evidence="11">
    <location>
        <begin position="1"/>
        <end position="42"/>
    </location>
</feature>
<proteinExistence type="inferred from homology"/>
<protein>
    <recommendedName>
        <fullName evidence="8">P-type Zn(2+) transporter</fullName>
        <ecNumber evidence="8">7.2.2.12</ecNumber>
    </recommendedName>
</protein>
<feature type="transmembrane region" description="Helical" evidence="10">
    <location>
        <begin position="62"/>
        <end position="81"/>
    </location>
</feature>
<feature type="transmembrane region" description="Helical" evidence="10">
    <location>
        <begin position="295"/>
        <end position="315"/>
    </location>
</feature>
<dbReference type="NCBIfam" id="TIGR01525">
    <property type="entry name" value="ATPase-IB_hvy"/>
    <property type="match status" value="1"/>
</dbReference>
<dbReference type="InterPro" id="IPR036412">
    <property type="entry name" value="HAD-like_sf"/>
</dbReference>
<dbReference type="RefSeq" id="WP_183549007.1">
    <property type="nucleotide sequence ID" value="NZ_CP066775.1"/>
</dbReference>
<dbReference type="GO" id="GO:0046872">
    <property type="term" value="F:metal ion binding"/>
    <property type="evidence" value="ECO:0007669"/>
    <property type="project" value="UniProtKB-KW"/>
</dbReference>
<dbReference type="Gene3D" id="2.70.150.10">
    <property type="entry name" value="Calcium-transporting ATPase, cytoplasmic transduction domain A"/>
    <property type="match status" value="1"/>
</dbReference>
<dbReference type="InterPro" id="IPR044492">
    <property type="entry name" value="P_typ_ATPase_HD_dom"/>
</dbReference>
<dbReference type="PANTHER" id="PTHR48085:SF5">
    <property type="entry name" value="CADMIUM_ZINC-TRANSPORTING ATPASE HMA4-RELATED"/>
    <property type="match status" value="1"/>
</dbReference>
<dbReference type="GO" id="GO:0015086">
    <property type="term" value="F:cadmium ion transmembrane transporter activity"/>
    <property type="evidence" value="ECO:0007669"/>
    <property type="project" value="TreeGrafter"/>
</dbReference>
<feature type="transmembrane region" description="Helical" evidence="10">
    <location>
        <begin position="624"/>
        <end position="644"/>
    </location>
</feature>
<dbReference type="SUPFAM" id="SSF81665">
    <property type="entry name" value="Calcium ATPase, transmembrane domain M"/>
    <property type="match status" value="1"/>
</dbReference>
<dbReference type="PANTHER" id="PTHR48085">
    <property type="entry name" value="CADMIUM/ZINC-TRANSPORTING ATPASE HMA2-RELATED"/>
    <property type="match status" value="1"/>
</dbReference>
<feature type="transmembrane region" description="Helical" evidence="10">
    <location>
        <begin position="327"/>
        <end position="354"/>
    </location>
</feature>
<evidence type="ECO:0000256" key="1">
    <source>
        <dbReference type="ARBA" id="ARBA00004370"/>
    </source>
</evidence>
<reference evidence="13 14" key="1">
    <citation type="submission" date="2020-12" db="EMBL/GenBank/DDBJ databases">
        <title>HMF7856_wgs.fasta genome submission.</title>
        <authorList>
            <person name="Kang H."/>
            <person name="Kim H."/>
            <person name="Joh K."/>
        </authorList>
    </citation>
    <scope>NUCLEOTIDE SEQUENCE [LARGE SCALE GENOMIC DNA]</scope>
    <source>
        <strain evidence="13 14">HMF7856</strain>
    </source>
</reference>
<feature type="region of interest" description="Disordered" evidence="11">
    <location>
        <begin position="1"/>
        <end position="49"/>
    </location>
</feature>
<dbReference type="NCBIfam" id="TIGR01512">
    <property type="entry name" value="ATPase-IB2_Cd"/>
    <property type="match status" value="1"/>
</dbReference>
<keyword evidence="10" id="KW-0067">ATP-binding</keyword>
<evidence type="ECO:0000256" key="3">
    <source>
        <dbReference type="ARBA" id="ARBA00022692"/>
    </source>
</evidence>
<dbReference type="InterPro" id="IPR051014">
    <property type="entry name" value="Cation_Transport_ATPase_IB"/>
</dbReference>
<dbReference type="EMBL" id="CP066775">
    <property type="protein sequence ID" value="QQL50559.1"/>
    <property type="molecule type" value="Genomic_DNA"/>
</dbReference>
<organism evidence="13 14">
    <name type="scientific">Mucilaginibacter ginkgonis</name>
    <dbReference type="NCBI Taxonomy" id="2682091"/>
    <lineage>
        <taxon>Bacteria</taxon>
        <taxon>Pseudomonadati</taxon>
        <taxon>Bacteroidota</taxon>
        <taxon>Sphingobacteriia</taxon>
        <taxon>Sphingobacteriales</taxon>
        <taxon>Sphingobacteriaceae</taxon>
        <taxon>Mucilaginibacter</taxon>
    </lineage>
</organism>
<evidence type="ECO:0000256" key="11">
    <source>
        <dbReference type="SAM" id="MobiDB-lite"/>
    </source>
</evidence>
<dbReference type="SUPFAM" id="SSF56784">
    <property type="entry name" value="HAD-like"/>
    <property type="match status" value="1"/>
</dbReference>
<evidence type="ECO:0000256" key="5">
    <source>
        <dbReference type="ARBA" id="ARBA00022967"/>
    </source>
</evidence>
<dbReference type="AlphaFoldDB" id="A0A7T7JHQ2"/>
<dbReference type="SFLD" id="SFLDG00002">
    <property type="entry name" value="C1.7:_P-type_atpase_like"/>
    <property type="match status" value="1"/>
</dbReference>
<evidence type="ECO:0000256" key="10">
    <source>
        <dbReference type="RuleBase" id="RU362081"/>
    </source>
</evidence>
<dbReference type="SUPFAM" id="SSF81653">
    <property type="entry name" value="Calcium ATPase, transduction domain A"/>
    <property type="match status" value="1"/>
</dbReference>
<dbReference type="InterPro" id="IPR027256">
    <property type="entry name" value="P-typ_ATPase_IB"/>
</dbReference>
<dbReference type="Pfam" id="PF00122">
    <property type="entry name" value="E1-E2_ATPase"/>
    <property type="match status" value="1"/>
</dbReference>
<evidence type="ECO:0000313" key="13">
    <source>
        <dbReference type="EMBL" id="QQL50559.1"/>
    </source>
</evidence>
<dbReference type="Gene3D" id="3.40.1110.10">
    <property type="entry name" value="Calcium-transporting ATPase, cytoplasmic domain N"/>
    <property type="match status" value="1"/>
</dbReference>
<evidence type="ECO:0000313" key="14">
    <source>
        <dbReference type="Proteomes" id="UP000429232"/>
    </source>
</evidence>
<dbReference type="InterPro" id="IPR023298">
    <property type="entry name" value="ATPase_P-typ_TM_dom_sf"/>
</dbReference>
<evidence type="ECO:0000256" key="2">
    <source>
        <dbReference type="ARBA" id="ARBA00006024"/>
    </source>
</evidence>
<keyword evidence="14" id="KW-1185">Reference proteome</keyword>
<dbReference type="GO" id="GO:0016887">
    <property type="term" value="F:ATP hydrolysis activity"/>
    <property type="evidence" value="ECO:0007669"/>
    <property type="project" value="InterPro"/>
</dbReference>
<dbReference type="GO" id="GO:0005524">
    <property type="term" value="F:ATP binding"/>
    <property type="evidence" value="ECO:0007669"/>
    <property type="project" value="UniProtKB-UniRule"/>
</dbReference>
<dbReference type="Gene3D" id="3.40.50.1000">
    <property type="entry name" value="HAD superfamily/HAD-like"/>
    <property type="match status" value="1"/>
</dbReference>
<dbReference type="NCBIfam" id="TIGR01494">
    <property type="entry name" value="ATPase_P-type"/>
    <property type="match status" value="1"/>
</dbReference>
<dbReference type="GO" id="GO:0005886">
    <property type="term" value="C:plasma membrane"/>
    <property type="evidence" value="ECO:0007669"/>
    <property type="project" value="UniProtKB-SubCell"/>
</dbReference>
<dbReference type="InterPro" id="IPR023299">
    <property type="entry name" value="ATPase_P-typ_cyto_dom_N"/>
</dbReference>
<feature type="domain" description="P-type ATPase A" evidence="12">
    <location>
        <begin position="177"/>
        <end position="276"/>
    </location>
</feature>